<sequence length="209" mass="23745">MTASAKIERQGHRKPAQLEMIGGKCARQRIWEQLRIRREAFQILPVAQHANAEIETVKTYLQCLQAGGYVEVVTRGHLKKAVYRLTKDDGLEAPRLTRKGEPVKQGLVSEAMWRTLRILDVLDARQIENHVAASGLDVKLAYVKTYLSLLKKAGYLQVVRASTPHRLELIRLKPSMNTGPRAPQVQRVKTLYDPNLNKVMFAEDPEELQ</sequence>
<evidence type="ECO:0000313" key="1">
    <source>
        <dbReference type="EMBL" id="SEQ23983.1"/>
    </source>
</evidence>
<protein>
    <submittedName>
        <fullName evidence="1">Uncharacterized protein</fullName>
    </submittedName>
</protein>
<name>A0A1H9EFF1_9GAMM</name>
<organism evidence="1 2">
    <name type="scientific">Amphritea atlantica</name>
    <dbReference type="NCBI Taxonomy" id="355243"/>
    <lineage>
        <taxon>Bacteria</taxon>
        <taxon>Pseudomonadati</taxon>
        <taxon>Pseudomonadota</taxon>
        <taxon>Gammaproteobacteria</taxon>
        <taxon>Oceanospirillales</taxon>
        <taxon>Oceanospirillaceae</taxon>
        <taxon>Amphritea</taxon>
    </lineage>
</organism>
<dbReference type="RefSeq" id="WP_091354466.1">
    <property type="nucleotide sequence ID" value="NZ_AP025284.1"/>
</dbReference>
<dbReference type="Proteomes" id="UP000198749">
    <property type="component" value="Unassembled WGS sequence"/>
</dbReference>
<dbReference type="EMBL" id="FOGB01000002">
    <property type="protein sequence ID" value="SEQ23983.1"/>
    <property type="molecule type" value="Genomic_DNA"/>
</dbReference>
<dbReference type="STRING" id="355243.SAMN03080615_00853"/>
<gene>
    <name evidence="1" type="ORF">SAMN03080615_00853</name>
</gene>
<evidence type="ECO:0000313" key="2">
    <source>
        <dbReference type="Proteomes" id="UP000198749"/>
    </source>
</evidence>
<dbReference type="AlphaFoldDB" id="A0A1H9EFF1"/>
<keyword evidence="2" id="KW-1185">Reference proteome</keyword>
<proteinExistence type="predicted"/>
<dbReference type="OrthoDB" id="8080957at2"/>
<reference evidence="2" key="1">
    <citation type="submission" date="2016-10" db="EMBL/GenBank/DDBJ databases">
        <authorList>
            <person name="Varghese N."/>
            <person name="Submissions S."/>
        </authorList>
    </citation>
    <scope>NUCLEOTIDE SEQUENCE [LARGE SCALE GENOMIC DNA]</scope>
    <source>
        <strain evidence="2">DSM 18887</strain>
    </source>
</reference>
<accession>A0A1H9EFF1</accession>